<dbReference type="AlphaFoldDB" id="A0A844BZU0"/>
<feature type="compositionally biased region" description="Basic and acidic residues" evidence="9">
    <location>
        <begin position="179"/>
        <end position="188"/>
    </location>
</feature>
<keyword evidence="8" id="KW-0863">Zinc-finger</keyword>
<dbReference type="PROSITE" id="PS51161">
    <property type="entry name" value="ATP_CONE"/>
    <property type="match status" value="1"/>
</dbReference>
<dbReference type="PANTHER" id="PTHR30455">
    <property type="entry name" value="TRANSCRIPTIONAL REPRESSOR NRDR"/>
    <property type="match status" value="1"/>
</dbReference>
<dbReference type="InterPro" id="IPR005144">
    <property type="entry name" value="ATP-cone_dom"/>
</dbReference>
<evidence type="ECO:0000256" key="1">
    <source>
        <dbReference type="ARBA" id="ARBA00022491"/>
    </source>
</evidence>
<dbReference type="HAMAP" id="MF_00440">
    <property type="entry name" value="NrdR"/>
    <property type="match status" value="1"/>
</dbReference>
<feature type="domain" description="ATP-cone" evidence="10">
    <location>
        <begin position="49"/>
        <end position="139"/>
    </location>
</feature>
<dbReference type="Pfam" id="PF22811">
    <property type="entry name" value="Zn_ribbon_NrdR"/>
    <property type="match status" value="1"/>
</dbReference>
<evidence type="ECO:0000313" key="11">
    <source>
        <dbReference type="EMBL" id="MRJ47588.1"/>
    </source>
</evidence>
<keyword evidence="6 8" id="KW-0238">DNA-binding</keyword>
<keyword evidence="4 8" id="KW-0067">ATP-binding</keyword>
<feature type="zinc finger region" evidence="8">
    <location>
        <begin position="3"/>
        <end position="34"/>
    </location>
</feature>
<dbReference type="EMBL" id="WJQT01000011">
    <property type="protein sequence ID" value="MRJ47588.1"/>
    <property type="molecule type" value="Genomic_DNA"/>
</dbReference>
<dbReference type="Proteomes" id="UP000440066">
    <property type="component" value="Unassembled WGS sequence"/>
</dbReference>
<evidence type="ECO:0000256" key="6">
    <source>
        <dbReference type="ARBA" id="ARBA00023125"/>
    </source>
</evidence>
<reference evidence="11 12" key="1">
    <citation type="submission" date="2019-11" db="EMBL/GenBank/DDBJ databases">
        <title>Characterisation of Fundicoccus ignavus gen. nov. sp. nov., a novel genus of the family Aerococcaceae from bulk tank milk.</title>
        <authorList>
            <person name="Siebert A."/>
            <person name="Huptas C."/>
            <person name="Wenning M."/>
            <person name="Scherer S."/>
            <person name="Doll E.V."/>
        </authorList>
    </citation>
    <scope>NUCLEOTIDE SEQUENCE [LARGE SCALE GENOMIC DNA]</scope>
    <source>
        <strain evidence="11 12">DSM 109652</strain>
    </source>
</reference>
<evidence type="ECO:0000313" key="12">
    <source>
        <dbReference type="Proteomes" id="UP000440066"/>
    </source>
</evidence>
<comment type="caution">
    <text evidence="11">The sequence shown here is derived from an EMBL/GenBank/DDBJ whole genome shotgun (WGS) entry which is preliminary data.</text>
</comment>
<comment type="similarity">
    <text evidence="8">Belongs to the NrdR family.</text>
</comment>
<comment type="cofactor">
    <cofactor evidence="8">
        <name>Zn(2+)</name>
        <dbReference type="ChEBI" id="CHEBI:29105"/>
    </cofactor>
    <text evidence="8">Binds 1 zinc ion.</text>
</comment>
<protein>
    <recommendedName>
        <fullName evidence="8">Transcriptional repressor NrdR</fullName>
    </recommendedName>
</protein>
<dbReference type="InterPro" id="IPR055173">
    <property type="entry name" value="NrdR-like_N"/>
</dbReference>
<proteinExistence type="inferred from homology"/>
<evidence type="ECO:0000256" key="3">
    <source>
        <dbReference type="ARBA" id="ARBA00022833"/>
    </source>
</evidence>
<dbReference type="GO" id="GO:0008270">
    <property type="term" value="F:zinc ion binding"/>
    <property type="evidence" value="ECO:0007669"/>
    <property type="project" value="UniProtKB-UniRule"/>
</dbReference>
<comment type="function">
    <text evidence="8">Negatively regulates transcription of bacterial ribonucleotide reductase nrd genes and operons by binding to NrdR-boxes.</text>
</comment>
<dbReference type="GO" id="GO:0045892">
    <property type="term" value="P:negative regulation of DNA-templated transcription"/>
    <property type="evidence" value="ECO:0007669"/>
    <property type="project" value="UniProtKB-UniRule"/>
</dbReference>
<keyword evidence="5 8" id="KW-0805">Transcription regulation</keyword>
<keyword evidence="7 8" id="KW-0804">Transcription</keyword>
<keyword evidence="3 8" id="KW-0862">Zinc</keyword>
<evidence type="ECO:0000256" key="9">
    <source>
        <dbReference type="SAM" id="MobiDB-lite"/>
    </source>
</evidence>
<evidence type="ECO:0000256" key="8">
    <source>
        <dbReference type="HAMAP-Rule" id="MF_00440"/>
    </source>
</evidence>
<evidence type="ECO:0000259" key="10">
    <source>
        <dbReference type="PROSITE" id="PS51161"/>
    </source>
</evidence>
<evidence type="ECO:0000256" key="4">
    <source>
        <dbReference type="ARBA" id="ARBA00022840"/>
    </source>
</evidence>
<dbReference type="RefSeq" id="WP_153832656.1">
    <property type="nucleotide sequence ID" value="NZ_WJQT01000011.1"/>
</dbReference>
<keyword evidence="8" id="KW-0479">Metal-binding</keyword>
<feature type="region of interest" description="Disordered" evidence="9">
    <location>
        <begin position="152"/>
        <end position="188"/>
    </location>
</feature>
<dbReference type="PANTHER" id="PTHR30455:SF2">
    <property type="entry name" value="TRANSCRIPTIONAL REPRESSOR NRDR"/>
    <property type="match status" value="1"/>
</dbReference>
<dbReference type="InterPro" id="IPR003796">
    <property type="entry name" value="RNR_NrdR-like"/>
</dbReference>
<evidence type="ECO:0000256" key="2">
    <source>
        <dbReference type="ARBA" id="ARBA00022741"/>
    </source>
</evidence>
<dbReference type="NCBIfam" id="TIGR00244">
    <property type="entry name" value="transcriptional regulator NrdR"/>
    <property type="match status" value="1"/>
</dbReference>
<accession>A0A844BZU0</accession>
<evidence type="ECO:0000256" key="5">
    <source>
        <dbReference type="ARBA" id="ARBA00023015"/>
    </source>
</evidence>
<gene>
    <name evidence="8 11" type="primary">nrdR</name>
    <name evidence="11" type="ORF">GF867_08420</name>
</gene>
<keyword evidence="1 8" id="KW-0678">Repressor</keyword>
<name>A0A844BZU0_9LACT</name>
<dbReference type="GO" id="GO:0005524">
    <property type="term" value="F:ATP binding"/>
    <property type="evidence" value="ECO:0007669"/>
    <property type="project" value="UniProtKB-UniRule"/>
</dbReference>
<dbReference type="GO" id="GO:0003677">
    <property type="term" value="F:DNA binding"/>
    <property type="evidence" value="ECO:0007669"/>
    <property type="project" value="UniProtKB-KW"/>
</dbReference>
<dbReference type="Pfam" id="PF03477">
    <property type="entry name" value="ATP-cone"/>
    <property type="match status" value="1"/>
</dbReference>
<evidence type="ECO:0000256" key="7">
    <source>
        <dbReference type="ARBA" id="ARBA00023163"/>
    </source>
</evidence>
<keyword evidence="2 8" id="KW-0547">Nucleotide-binding</keyword>
<organism evidence="11 12">
    <name type="scientific">Fundicoccus ignavus</name>
    <dbReference type="NCBI Taxonomy" id="2664442"/>
    <lineage>
        <taxon>Bacteria</taxon>
        <taxon>Bacillati</taxon>
        <taxon>Bacillota</taxon>
        <taxon>Bacilli</taxon>
        <taxon>Lactobacillales</taxon>
        <taxon>Aerococcaceae</taxon>
        <taxon>Fundicoccus</taxon>
    </lineage>
</organism>
<sequence>MECPKCGHQHSKVIDSRPYDDGAAIRRRRECLACSYRFNTYERIEKSPLLVVKRDGTREEFNRNKLLRGIVRSAEKRPITREQMENLAYQVENAIRDVTDKEIETKRIGEFVMPLLMELDEVSYIRFASVYREFQSREMFLKELEAMKKAGLTTSDEVNTDEEVTENQLSKSPLDSDGLENKAHESED</sequence>